<feature type="compositionally biased region" description="Acidic residues" evidence="1">
    <location>
        <begin position="28"/>
        <end position="58"/>
    </location>
</feature>
<dbReference type="EMBL" id="CAAALY010275896">
    <property type="protein sequence ID" value="VEL42694.1"/>
    <property type="molecule type" value="Genomic_DNA"/>
</dbReference>
<proteinExistence type="predicted"/>
<sequence>MLRLTKLDKDRITSSERAEAKEFQEANTGEDEAEEEDLQETEDKEEPANPDDLEEIDAEGNVTE</sequence>
<gene>
    <name evidence="2" type="ORF">PXEA_LOCUS36134</name>
</gene>
<dbReference type="Proteomes" id="UP000784294">
    <property type="component" value="Unassembled WGS sequence"/>
</dbReference>
<feature type="compositionally biased region" description="Basic and acidic residues" evidence="1">
    <location>
        <begin position="1"/>
        <end position="24"/>
    </location>
</feature>
<evidence type="ECO:0000256" key="1">
    <source>
        <dbReference type="SAM" id="MobiDB-lite"/>
    </source>
</evidence>
<organism evidence="2 3">
    <name type="scientific">Protopolystoma xenopodis</name>
    <dbReference type="NCBI Taxonomy" id="117903"/>
    <lineage>
        <taxon>Eukaryota</taxon>
        <taxon>Metazoa</taxon>
        <taxon>Spiralia</taxon>
        <taxon>Lophotrochozoa</taxon>
        <taxon>Platyhelminthes</taxon>
        <taxon>Monogenea</taxon>
        <taxon>Polyopisthocotylea</taxon>
        <taxon>Polystomatidea</taxon>
        <taxon>Polystomatidae</taxon>
        <taxon>Protopolystoma</taxon>
    </lineage>
</organism>
<accession>A0A448XQX9</accession>
<protein>
    <submittedName>
        <fullName evidence="2">Uncharacterized protein</fullName>
    </submittedName>
</protein>
<comment type="caution">
    <text evidence="2">The sequence shown here is derived from an EMBL/GenBank/DDBJ whole genome shotgun (WGS) entry which is preliminary data.</text>
</comment>
<feature type="region of interest" description="Disordered" evidence="1">
    <location>
        <begin position="1"/>
        <end position="64"/>
    </location>
</feature>
<evidence type="ECO:0000313" key="2">
    <source>
        <dbReference type="EMBL" id="VEL42694.1"/>
    </source>
</evidence>
<reference evidence="2" key="1">
    <citation type="submission" date="2018-11" db="EMBL/GenBank/DDBJ databases">
        <authorList>
            <consortium name="Pathogen Informatics"/>
        </authorList>
    </citation>
    <scope>NUCLEOTIDE SEQUENCE</scope>
</reference>
<keyword evidence="3" id="KW-1185">Reference proteome</keyword>
<evidence type="ECO:0000313" key="3">
    <source>
        <dbReference type="Proteomes" id="UP000784294"/>
    </source>
</evidence>
<dbReference type="AlphaFoldDB" id="A0A448XQX9"/>
<name>A0A448XQX9_9PLAT</name>